<evidence type="ECO:0000256" key="6">
    <source>
        <dbReference type="SAM" id="Coils"/>
    </source>
</evidence>
<dbReference type="PANTHER" id="PTHR12949">
    <property type="entry name" value="RNA POLYMERASE III DNA DIRECTED -RELATED"/>
    <property type="match status" value="1"/>
</dbReference>
<keyword evidence="4 5" id="KW-0539">Nucleus</keyword>
<dbReference type="PANTHER" id="PTHR12949:SF0">
    <property type="entry name" value="DNA-DIRECTED RNA POLYMERASE III SUBUNIT RPC3"/>
    <property type="match status" value="1"/>
</dbReference>
<feature type="coiled-coil region" evidence="6">
    <location>
        <begin position="473"/>
        <end position="500"/>
    </location>
</feature>
<evidence type="ECO:0000256" key="1">
    <source>
        <dbReference type="ARBA" id="ARBA00004123"/>
    </source>
</evidence>
<dbReference type="InterPro" id="IPR055207">
    <property type="entry name" value="POLR3C_WHD"/>
</dbReference>
<comment type="function">
    <text evidence="5">DNA-dependent RNA polymerase catalyzes the transcription of DNA into RNA using the four ribonucleoside triphosphates as substrates. Specific core component of RNA polymerase III which synthesizes small RNAs, such as 5S rRNA and tRNAs.</text>
</comment>
<comment type="subunit">
    <text evidence="5">Component of the RNA polymerase III (Pol III) complex consisting of 17 subunits.</text>
</comment>
<sequence>MAGVADLIELCCVIIEDIYGSFLAHIFSQLATYGRLQVAQVAQRCRLLPRQAKIGVGALVQLRLLQHHTSSDGVSSYQVNLTNAYNILRIGSLVERARRKCGDLAAVVLESLAARGCTTVQQLQTAVTEAAPHTNGNHHGQNGDSASAKFQSAVRSLVRHDFVERVRPAHVQIPYDVHHSAEASQAPVKAGGKKGEAERTARAQRVEADIERRLDGFVSEDALEHAFNTAGIDKAIEGEEELLLCPNYAYFVNIARDSAVVQDISKTLGKTPSRLMAGILKQIPLQVDRHEPDPNPRQELQAVAMSRLRDDLQDLGHDDIIVQTNGHHDVGSTNGVDTNGLLEDEDIEEGLEGIAEGPYPFFRHDEDTKQWALDKYGLATWVRDRETLRLMRSRVSNIGMRLVRMMIDKGKLDERILLDLGLVHAKEMRQALAQLKSMGFIELQEVPREPHRQPSRTMYLWFFDPIRARNVLLGELYKTMARLYERLQTVERERMKATLEKVERDDVRDRVDEVVSGKEMVELRRFQAMEKWLLAEIGRLDESVALLRDI</sequence>
<keyword evidence="10" id="KW-1185">Reference proteome</keyword>
<keyword evidence="2 5" id="KW-0240">DNA-directed RNA polymerase</keyword>
<feature type="domain" description="RNA polymerase III subunit RPC82-related helix-turn-helix" evidence="7">
    <location>
        <begin position="9"/>
        <end position="69"/>
    </location>
</feature>
<organism evidence="9 10">
    <name type="scientific">Cyphellophora attinorum</name>
    <dbReference type="NCBI Taxonomy" id="1664694"/>
    <lineage>
        <taxon>Eukaryota</taxon>
        <taxon>Fungi</taxon>
        <taxon>Dikarya</taxon>
        <taxon>Ascomycota</taxon>
        <taxon>Pezizomycotina</taxon>
        <taxon>Eurotiomycetes</taxon>
        <taxon>Chaetothyriomycetidae</taxon>
        <taxon>Chaetothyriales</taxon>
        <taxon>Cyphellophoraceae</taxon>
        <taxon>Cyphellophora</taxon>
    </lineage>
</organism>
<feature type="domain" description="DNA-directed RNA polymerase III subunit RPC3 winged-helix" evidence="8">
    <location>
        <begin position="391"/>
        <end position="462"/>
    </location>
</feature>
<dbReference type="Pfam" id="PF08221">
    <property type="entry name" value="HTH_9"/>
    <property type="match status" value="1"/>
</dbReference>
<dbReference type="AlphaFoldDB" id="A0A0N1H626"/>
<dbReference type="GO" id="GO:0005666">
    <property type="term" value="C:RNA polymerase III complex"/>
    <property type="evidence" value="ECO:0007669"/>
    <property type="project" value="UniProtKB-UniRule"/>
</dbReference>
<dbReference type="InterPro" id="IPR036388">
    <property type="entry name" value="WH-like_DNA-bd_sf"/>
</dbReference>
<reference evidence="9 10" key="1">
    <citation type="submission" date="2015-06" db="EMBL/GenBank/DDBJ databases">
        <title>Draft genome of the ant-associated black yeast Phialophora attae CBS 131958.</title>
        <authorList>
            <person name="Moreno L.F."/>
            <person name="Stielow B.J."/>
            <person name="de Hoog S."/>
            <person name="Vicente V.A."/>
            <person name="Weiss V.A."/>
            <person name="de Vries M."/>
            <person name="Cruz L.M."/>
            <person name="Souza E.M."/>
        </authorList>
    </citation>
    <scope>NUCLEOTIDE SEQUENCE [LARGE SCALE GENOMIC DNA]</scope>
    <source>
        <strain evidence="9 10">CBS 131958</strain>
    </source>
</reference>
<proteinExistence type="inferred from homology"/>
<gene>
    <name evidence="9" type="ORF">AB675_9998</name>
</gene>
<evidence type="ECO:0000313" key="10">
    <source>
        <dbReference type="Proteomes" id="UP000038010"/>
    </source>
</evidence>
<evidence type="ECO:0000256" key="3">
    <source>
        <dbReference type="ARBA" id="ARBA00023163"/>
    </source>
</evidence>
<protein>
    <recommendedName>
        <fullName evidence="5">DNA-directed RNA polymerase III subunit RPC3</fullName>
        <shortName evidence="5">RNA polymerase III subunit C3</shortName>
    </recommendedName>
</protein>
<name>A0A0N1H626_9EURO</name>
<keyword evidence="6" id="KW-0175">Coiled coil</keyword>
<dbReference type="Proteomes" id="UP000038010">
    <property type="component" value="Unassembled WGS sequence"/>
</dbReference>
<comment type="similarity">
    <text evidence="5">Belongs to the RNA polymerase beta chain family.</text>
</comment>
<evidence type="ECO:0000256" key="4">
    <source>
        <dbReference type="ARBA" id="ARBA00023242"/>
    </source>
</evidence>
<dbReference type="STRING" id="1664694.A0A0N1H626"/>
<evidence type="ECO:0000259" key="8">
    <source>
        <dbReference type="Pfam" id="PF22536"/>
    </source>
</evidence>
<dbReference type="GO" id="GO:0003697">
    <property type="term" value="F:single-stranded DNA binding"/>
    <property type="evidence" value="ECO:0007669"/>
    <property type="project" value="UniProtKB-UniRule"/>
</dbReference>
<evidence type="ECO:0000256" key="2">
    <source>
        <dbReference type="ARBA" id="ARBA00022478"/>
    </source>
</evidence>
<dbReference type="Pfam" id="PF22536">
    <property type="entry name" value="WHD_POLR3C"/>
    <property type="match status" value="1"/>
</dbReference>
<evidence type="ECO:0000259" key="7">
    <source>
        <dbReference type="Pfam" id="PF08221"/>
    </source>
</evidence>
<evidence type="ECO:0000313" key="9">
    <source>
        <dbReference type="EMBL" id="KPI36662.1"/>
    </source>
</evidence>
<keyword evidence="3 5" id="KW-0804">Transcription</keyword>
<accession>A0A0N1H626</accession>
<dbReference type="Gene3D" id="1.10.10.10">
    <property type="entry name" value="Winged helix-like DNA-binding domain superfamily/Winged helix DNA-binding domain"/>
    <property type="match status" value="3"/>
</dbReference>
<dbReference type="InterPro" id="IPR013197">
    <property type="entry name" value="RNA_pol_III_RPC82-rel_HTH"/>
</dbReference>
<evidence type="ECO:0000256" key="5">
    <source>
        <dbReference type="RuleBase" id="RU367076"/>
    </source>
</evidence>
<dbReference type="EMBL" id="LFJN01000029">
    <property type="protein sequence ID" value="KPI36662.1"/>
    <property type="molecule type" value="Genomic_DNA"/>
</dbReference>
<dbReference type="GeneID" id="28742459"/>
<dbReference type="RefSeq" id="XP_017996625.1">
    <property type="nucleotide sequence ID" value="XM_018150579.1"/>
</dbReference>
<comment type="caution">
    <text evidence="9">The sequence shown here is derived from an EMBL/GenBank/DDBJ whole genome shotgun (WGS) entry which is preliminary data.</text>
</comment>
<comment type="subcellular location">
    <subcellularLocation>
        <location evidence="1 5">Nucleus</location>
    </subcellularLocation>
</comment>
<dbReference type="OrthoDB" id="272392at2759"/>
<dbReference type="VEuPathDB" id="FungiDB:AB675_9998"/>
<dbReference type="InterPro" id="IPR039748">
    <property type="entry name" value="RPC3"/>
</dbReference>